<dbReference type="Proteomes" id="UP000637239">
    <property type="component" value="Chromosome 2"/>
</dbReference>
<accession>A0A7R7VKY8</accession>
<organism evidence="9 10">
    <name type="scientific">Aspergillus chevalieri</name>
    <name type="common">Eurotium chevalieri</name>
    <dbReference type="NCBI Taxonomy" id="182096"/>
    <lineage>
        <taxon>Eukaryota</taxon>
        <taxon>Fungi</taxon>
        <taxon>Dikarya</taxon>
        <taxon>Ascomycota</taxon>
        <taxon>Pezizomycotina</taxon>
        <taxon>Eurotiomycetes</taxon>
        <taxon>Eurotiomycetidae</taxon>
        <taxon>Eurotiales</taxon>
        <taxon>Aspergillaceae</taxon>
        <taxon>Aspergillus</taxon>
        <taxon>Aspergillus subgen. Aspergillus</taxon>
    </lineage>
</organism>
<dbReference type="GO" id="GO:0016020">
    <property type="term" value="C:membrane"/>
    <property type="evidence" value="ECO:0007669"/>
    <property type="project" value="UniProtKB-SubCell"/>
</dbReference>
<dbReference type="AlphaFoldDB" id="A0A7R7VKY8"/>
<evidence type="ECO:0000256" key="2">
    <source>
        <dbReference type="ARBA" id="ARBA00022692"/>
    </source>
</evidence>
<gene>
    <name evidence="9" type="ORF">ACHE_21237S</name>
</gene>
<keyword evidence="7" id="KW-0732">Signal</keyword>
<dbReference type="InterPro" id="IPR021109">
    <property type="entry name" value="Peptidase_aspartic_dom_sf"/>
</dbReference>
<feature type="region of interest" description="Disordered" evidence="5">
    <location>
        <begin position="531"/>
        <end position="551"/>
    </location>
</feature>
<evidence type="ECO:0000256" key="4">
    <source>
        <dbReference type="ARBA" id="ARBA00023136"/>
    </source>
</evidence>
<dbReference type="InterPro" id="IPR033121">
    <property type="entry name" value="PEPTIDASE_A1"/>
</dbReference>
<dbReference type="Gene3D" id="2.40.70.10">
    <property type="entry name" value="Acid Proteases"/>
    <property type="match status" value="2"/>
</dbReference>
<reference evidence="9" key="2">
    <citation type="submission" date="2021-02" db="EMBL/GenBank/DDBJ databases">
        <title>Aspergillus chevalieri M1 genome sequence.</title>
        <authorList>
            <person name="Kadooka C."/>
            <person name="Mori K."/>
            <person name="Futagami T."/>
        </authorList>
    </citation>
    <scope>NUCLEOTIDE SEQUENCE</scope>
    <source>
        <strain evidence="9">M1</strain>
    </source>
</reference>
<dbReference type="EMBL" id="AP024417">
    <property type="protein sequence ID" value="BCR85779.1"/>
    <property type="molecule type" value="Genomic_DNA"/>
</dbReference>
<feature type="chain" id="PRO_5031452235" description="Peptidase A1 domain-containing protein" evidence="7">
    <location>
        <begin position="28"/>
        <end position="598"/>
    </location>
</feature>
<dbReference type="KEGG" id="ache:ACHE_21237S"/>
<evidence type="ECO:0000313" key="10">
    <source>
        <dbReference type="Proteomes" id="UP000637239"/>
    </source>
</evidence>
<evidence type="ECO:0000256" key="6">
    <source>
        <dbReference type="SAM" id="Phobius"/>
    </source>
</evidence>
<keyword evidence="3 6" id="KW-1133">Transmembrane helix</keyword>
<feature type="region of interest" description="Disordered" evidence="5">
    <location>
        <begin position="103"/>
        <end position="123"/>
    </location>
</feature>
<evidence type="ECO:0000256" key="3">
    <source>
        <dbReference type="ARBA" id="ARBA00022989"/>
    </source>
</evidence>
<proteinExistence type="predicted"/>
<dbReference type="PANTHER" id="PTHR15549:SF26">
    <property type="entry name" value="AXIAL BUDDING PATTERN PROTEIN 2-RELATED"/>
    <property type="match status" value="1"/>
</dbReference>
<feature type="compositionally biased region" description="Basic and acidic residues" evidence="5">
    <location>
        <begin position="538"/>
        <end position="551"/>
    </location>
</feature>
<sequence length="598" mass="64736">MIMKKGQGISRGCSLAFWFTTIISVSANPKPYPFEWNTTHSFGYDGPWHAIPMKIGWPEQIINLYPGGTWASVILGSNLSDSFKYDYPNQTWLSSSEVWNAAKSEPTRPGSTENYDIAQSNRGGVTGSLDGSWRGSDASNITGDGIILTDRMTFETPDNGVTIPNISISALYEANMGFPDGSTVPMDVGFLSLGARAPQTFGNYTANVISEYLASDERIPSNSWSLHIGSVAKGIAGSLILGGYDSSRAVGDVGTYDTTDGFGGMFANLVDIQMGISGDGGSPWAFRNKTNLLRNAKNNTQSISVRPNPTAPFLFLPNQTCETIASYLPVTWQWDLGLYTWNTDDPRYEQILTSPSYLDFVFQRSSGQSNLNIKVPLALLNLTLTSPIVDTPTAYFPCRPFDNDGAEYHLGRAFLQAAFIGMNWVNSKWWMAQAPGPGSLTSSIITIENNTESLSTTAPSTFWADSWKRVLTDLPNPSSSTNSSSDSNNNSGSGISGGAIAGAVVGSTVGGLALLAGAVFFFLRTCRAKKPAAAPSSDDQKEAYFPDRQYPMDRQQRWPVELAGGEPVHEIMTTSTPPQELMTTGQPPQELMANEDNK</sequence>
<name>A0A7R7VKY8_ASPCH</name>
<evidence type="ECO:0000259" key="8">
    <source>
        <dbReference type="PROSITE" id="PS51767"/>
    </source>
</evidence>
<feature type="domain" description="Peptidase A1" evidence="8">
    <location>
        <begin position="69"/>
        <end position="432"/>
    </location>
</feature>
<dbReference type="PANTHER" id="PTHR15549">
    <property type="entry name" value="PAIRED IMMUNOGLOBULIN-LIKE TYPE 2 RECEPTOR"/>
    <property type="match status" value="1"/>
</dbReference>
<protein>
    <recommendedName>
        <fullName evidence="8">Peptidase A1 domain-containing protein</fullName>
    </recommendedName>
</protein>
<feature type="transmembrane region" description="Helical" evidence="6">
    <location>
        <begin position="499"/>
        <end position="523"/>
    </location>
</feature>
<keyword evidence="4 6" id="KW-0472">Membrane</keyword>
<dbReference type="GO" id="GO:0071944">
    <property type="term" value="C:cell periphery"/>
    <property type="evidence" value="ECO:0007669"/>
    <property type="project" value="UniProtKB-ARBA"/>
</dbReference>
<comment type="subcellular location">
    <subcellularLocation>
        <location evidence="1">Membrane</location>
        <topology evidence="1">Single-pass membrane protein</topology>
    </subcellularLocation>
</comment>
<evidence type="ECO:0000256" key="1">
    <source>
        <dbReference type="ARBA" id="ARBA00004167"/>
    </source>
</evidence>
<dbReference type="RefSeq" id="XP_043134301.1">
    <property type="nucleotide sequence ID" value="XM_043275297.1"/>
</dbReference>
<feature type="region of interest" description="Disordered" evidence="5">
    <location>
        <begin position="570"/>
        <end position="598"/>
    </location>
</feature>
<dbReference type="SUPFAM" id="SSF50630">
    <property type="entry name" value="Acid proteases"/>
    <property type="match status" value="1"/>
</dbReference>
<evidence type="ECO:0000256" key="7">
    <source>
        <dbReference type="SAM" id="SignalP"/>
    </source>
</evidence>
<feature type="compositionally biased region" description="Polar residues" evidence="5">
    <location>
        <begin position="572"/>
        <end position="587"/>
    </location>
</feature>
<reference evidence="9" key="1">
    <citation type="submission" date="2021-01" db="EMBL/GenBank/DDBJ databases">
        <authorList>
            <consortium name="Aspergillus chevalieri M1 genome sequencing consortium"/>
            <person name="Kazuki M."/>
            <person name="Futagami T."/>
        </authorList>
    </citation>
    <scope>NUCLEOTIDE SEQUENCE</scope>
    <source>
        <strain evidence="9">M1</strain>
    </source>
</reference>
<dbReference type="GeneID" id="66980138"/>
<evidence type="ECO:0000313" key="9">
    <source>
        <dbReference type="EMBL" id="BCR85779.1"/>
    </source>
</evidence>
<feature type="signal peptide" evidence="7">
    <location>
        <begin position="1"/>
        <end position="27"/>
    </location>
</feature>
<evidence type="ECO:0000256" key="5">
    <source>
        <dbReference type="SAM" id="MobiDB-lite"/>
    </source>
</evidence>
<dbReference type="PROSITE" id="PS51767">
    <property type="entry name" value="PEPTIDASE_A1"/>
    <property type="match status" value="1"/>
</dbReference>
<keyword evidence="10" id="KW-1185">Reference proteome</keyword>
<dbReference type="InterPro" id="IPR051694">
    <property type="entry name" value="Immunoregulatory_rcpt-like"/>
</dbReference>
<feature type="compositionally biased region" description="Polar residues" evidence="5">
    <location>
        <begin position="109"/>
        <end position="123"/>
    </location>
</feature>
<keyword evidence="2 6" id="KW-0812">Transmembrane</keyword>